<dbReference type="RefSeq" id="WP_343875065.1">
    <property type="nucleotide sequence ID" value="NZ_BAAAIX010000028.1"/>
</dbReference>
<proteinExistence type="inferred from homology"/>
<feature type="domain" description="Band 7" evidence="2">
    <location>
        <begin position="10"/>
        <end position="179"/>
    </location>
</feature>
<organism evidence="3 4">
    <name type="scientific">Luteococcus peritonei</name>
    <dbReference type="NCBI Taxonomy" id="88874"/>
    <lineage>
        <taxon>Bacteria</taxon>
        <taxon>Bacillati</taxon>
        <taxon>Actinomycetota</taxon>
        <taxon>Actinomycetes</taxon>
        <taxon>Propionibacteriales</taxon>
        <taxon>Propionibacteriaceae</taxon>
        <taxon>Luteococcus</taxon>
    </lineage>
</organism>
<name>A0ABW4RRK2_9ACTN</name>
<dbReference type="PRINTS" id="PR00721">
    <property type="entry name" value="STOMATIN"/>
</dbReference>
<evidence type="ECO:0000256" key="1">
    <source>
        <dbReference type="ARBA" id="ARBA00008164"/>
    </source>
</evidence>
<dbReference type="InterPro" id="IPR036013">
    <property type="entry name" value="Band_7/SPFH_dom_sf"/>
</dbReference>
<evidence type="ECO:0000313" key="3">
    <source>
        <dbReference type="EMBL" id="MFD1888928.1"/>
    </source>
</evidence>
<keyword evidence="4" id="KW-1185">Reference proteome</keyword>
<protein>
    <submittedName>
        <fullName evidence="3">SPFH domain-containing protein</fullName>
    </submittedName>
</protein>
<reference evidence="4" key="1">
    <citation type="journal article" date="2019" name="Int. J. Syst. Evol. Microbiol.">
        <title>The Global Catalogue of Microorganisms (GCM) 10K type strain sequencing project: providing services to taxonomists for standard genome sequencing and annotation.</title>
        <authorList>
            <consortium name="The Broad Institute Genomics Platform"/>
            <consortium name="The Broad Institute Genome Sequencing Center for Infectious Disease"/>
            <person name="Wu L."/>
            <person name="Ma J."/>
        </authorList>
    </citation>
    <scope>NUCLEOTIDE SEQUENCE [LARGE SCALE GENOMIC DNA]</scope>
    <source>
        <strain evidence="4">CAIM 431</strain>
    </source>
</reference>
<dbReference type="InterPro" id="IPR001107">
    <property type="entry name" value="Band_7"/>
</dbReference>
<evidence type="ECO:0000313" key="4">
    <source>
        <dbReference type="Proteomes" id="UP001597326"/>
    </source>
</evidence>
<dbReference type="SUPFAM" id="SSF117892">
    <property type="entry name" value="Band 7/SPFH domain"/>
    <property type="match status" value="1"/>
</dbReference>
<dbReference type="InterPro" id="IPR043202">
    <property type="entry name" value="Band-7_stomatin-like"/>
</dbReference>
<dbReference type="PANTHER" id="PTHR10264:SF83">
    <property type="entry name" value="BLL5629 PROTEIN"/>
    <property type="match status" value="1"/>
</dbReference>
<dbReference type="PANTHER" id="PTHR10264">
    <property type="entry name" value="BAND 7 PROTEIN-RELATED"/>
    <property type="match status" value="1"/>
</dbReference>
<dbReference type="Proteomes" id="UP001597326">
    <property type="component" value="Unassembled WGS sequence"/>
</dbReference>
<comment type="similarity">
    <text evidence="1">Belongs to the band 7/mec-2 family.</text>
</comment>
<dbReference type="Pfam" id="PF01145">
    <property type="entry name" value="Band_7"/>
    <property type="match status" value="1"/>
</dbReference>
<dbReference type="Gene3D" id="3.30.479.30">
    <property type="entry name" value="Band 7 domain"/>
    <property type="match status" value="1"/>
</dbReference>
<gene>
    <name evidence="3" type="ORF">ACFSCS_01855</name>
</gene>
<accession>A0ABW4RRK2</accession>
<dbReference type="InterPro" id="IPR001972">
    <property type="entry name" value="Stomatin_HflK_fam"/>
</dbReference>
<dbReference type="EMBL" id="JBHUFZ010000005">
    <property type="protein sequence ID" value="MFD1888928.1"/>
    <property type="molecule type" value="Genomic_DNA"/>
</dbReference>
<evidence type="ECO:0000259" key="2">
    <source>
        <dbReference type="Pfam" id="PF01145"/>
    </source>
</evidence>
<sequence>MKKNLWTVDVDAREQVLVHRHGRLVEVFGPGRHRLRRGMRLTPVETGRQVLALAPQEVPCADAMTVRATVAVRWHVADARAWVETAPEPLDELYLQVQVALRDLAVAQGVEQVAGVLRSPTTAATLREAVAPAVADLGIAVDEVVVKDIVLPSELRLAAQRVVVARHEGLARLEAARAETAALRSLANGAKLLDDHPALARLRLAEASTGGTTLVLQEAAPGIG</sequence>
<comment type="caution">
    <text evidence="3">The sequence shown here is derived from an EMBL/GenBank/DDBJ whole genome shotgun (WGS) entry which is preliminary data.</text>
</comment>